<accession>A0A402BGA7</accession>
<gene>
    <name evidence="1" type="ORF">KDA_57940</name>
    <name evidence="2" type="ORF">KDA_58260</name>
</gene>
<dbReference type="AlphaFoldDB" id="A0A402BGA7"/>
<dbReference type="EMBL" id="BIFT01000002">
    <property type="protein sequence ID" value="GCE30310.1"/>
    <property type="molecule type" value="Genomic_DNA"/>
</dbReference>
<dbReference type="Proteomes" id="UP000287171">
    <property type="component" value="Unassembled WGS sequence"/>
</dbReference>
<protein>
    <submittedName>
        <fullName evidence="1">Uncharacterized protein</fullName>
    </submittedName>
</protein>
<reference evidence="3" key="1">
    <citation type="submission" date="2018-12" db="EMBL/GenBank/DDBJ databases">
        <title>Tengunoibacter tsumagoiensis gen. nov., sp. nov., Dictyobacter kobayashii sp. nov., D. alpinus sp. nov., and D. joshuensis sp. nov. and description of Dictyobacteraceae fam. nov. within the order Ktedonobacterales isolated from Tengu-no-mugimeshi.</title>
        <authorList>
            <person name="Wang C.M."/>
            <person name="Zheng Y."/>
            <person name="Sakai Y."/>
            <person name="Toyoda A."/>
            <person name="Minakuchi Y."/>
            <person name="Abe K."/>
            <person name="Yokota A."/>
            <person name="Yabe S."/>
        </authorList>
    </citation>
    <scope>NUCLEOTIDE SEQUENCE [LARGE SCALE GENOMIC DNA]</scope>
    <source>
        <strain evidence="3">Uno16</strain>
    </source>
</reference>
<proteinExistence type="predicted"/>
<reference evidence="1" key="2">
    <citation type="journal article" date="2019" name="Int. J. Syst. Evol. Microbiol.">
        <title>Tengunoibacter tsumagoiensis gen. nov., sp. nov., Dictyobacter kobayashii sp. nov., Dictyobacter alpinus sp. nov., and description of Dictyobacteraceae fam. nov. within the order Ktedonobacterales isolated from Tengu-no-mugimeshi, a soil-like granular mass of micro-organisms, and emended descriptions of the genera Ktedonobacter and Dictyobacter.</title>
        <authorList>
            <person name="Wang C."/>
            <person name="Zheng Y."/>
            <person name="Sakai Y."/>
            <person name="Toyoda A."/>
            <person name="Minakuchi Y."/>
            <person name="Abe K."/>
            <person name="Yokota A."/>
            <person name="Yabe S."/>
        </authorList>
    </citation>
    <scope>NUCLEOTIDE SEQUENCE</scope>
    <source>
        <strain evidence="1">Uno16</strain>
    </source>
</reference>
<evidence type="ECO:0000313" key="2">
    <source>
        <dbReference type="EMBL" id="GCE30342.1"/>
    </source>
</evidence>
<organism evidence="1 3">
    <name type="scientific">Dictyobacter alpinus</name>
    <dbReference type="NCBI Taxonomy" id="2014873"/>
    <lineage>
        <taxon>Bacteria</taxon>
        <taxon>Bacillati</taxon>
        <taxon>Chloroflexota</taxon>
        <taxon>Ktedonobacteria</taxon>
        <taxon>Ktedonobacterales</taxon>
        <taxon>Dictyobacteraceae</taxon>
        <taxon>Dictyobacter</taxon>
    </lineage>
</organism>
<name>A0A402BGA7_9CHLR</name>
<evidence type="ECO:0000313" key="3">
    <source>
        <dbReference type="Proteomes" id="UP000287171"/>
    </source>
</evidence>
<comment type="caution">
    <text evidence="1">The sequence shown here is derived from an EMBL/GenBank/DDBJ whole genome shotgun (WGS) entry which is preliminary data.</text>
</comment>
<evidence type="ECO:0000313" key="1">
    <source>
        <dbReference type="EMBL" id="GCE30310.1"/>
    </source>
</evidence>
<keyword evidence="3" id="KW-1185">Reference proteome</keyword>
<dbReference type="EMBL" id="BIFT01000002">
    <property type="protein sequence ID" value="GCE30342.1"/>
    <property type="molecule type" value="Genomic_DNA"/>
</dbReference>
<sequence>MFCGLCPQNTHTILYASAAGARRDDFYIVPGEVSALKLQTQNSVIIKKQHKNI</sequence>